<keyword evidence="1" id="KW-0732">Signal</keyword>
<organism evidence="2 3">
    <name type="scientific">Yoonia rhodophyticola</name>
    <dbReference type="NCBI Taxonomy" id="3137370"/>
    <lineage>
        <taxon>Bacteria</taxon>
        <taxon>Pseudomonadati</taxon>
        <taxon>Pseudomonadota</taxon>
        <taxon>Alphaproteobacteria</taxon>
        <taxon>Rhodobacterales</taxon>
        <taxon>Paracoccaceae</taxon>
        <taxon>Yoonia</taxon>
    </lineage>
</organism>
<proteinExistence type="predicted"/>
<dbReference type="EMBL" id="CP151767">
    <property type="protein sequence ID" value="WZU66052.1"/>
    <property type="molecule type" value="Genomic_DNA"/>
</dbReference>
<gene>
    <name evidence="2" type="ORF">AABB31_13280</name>
</gene>
<keyword evidence="3" id="KW-1185">Reference proteome</keyword>
<dbReference type="RefSeq" id="WP_342075381.1">
    <property type="nucleotide sequence ID" value="NZ_CP151767.2"/>
</dbReference>
<sequence>MFKKIAFLSVLLLSACQMTDPAPAAGKLSTAADFAPLVGKTLRLNETDFAVMNADGTLSGMFSGADTRGTWQVKDGFWCRTLTAGPRGPSPEDCQVWERSGDTLTIRRNRGQGASFQYTIS</sequence>
<accession>A0AAN0MB25</accession>
<dbReference type="AlphaFoldDB" id="A0AAN0MB25"/>
<evidence type="ECO:0000256" key="1">
    <source>
        <dbReference type="SAM" id="SignalP"/>
    </source>
</evidence>
<name>A0AAN0MB25_9RHOB</name>
<feature type="chain" id="PRO_5043001205" description="Dihydrodipicolinate reductase" evidence="1">
    <location>
        <begin position="25"/>
        <end position="121"/>
    </location>
</feature>
<reference evidence="3" key="1">
    <citation type="submission" date="2024-04" db="EMBL/GenBank/DDBJ databases">
        <title>Phylogenomic analyses of a clade within the roseobacter group suggest taxonomic reassignments of species of the genera Aestuariivita, Citreicella, Loktanella, Nautella, Pelagibaca, Ruegeria, Thalassobius, Thiobacimonas and Tropicibacter, and the proposal o.</title>
        <authorList>
            <person name="Jeon C.O."/>
        </authorList>
    </citation>
    <scope>NUCLEOTIDE SEQUENCE [LARGE SCALE GENOMIC DNA]</scope>
    <source>
        <strain evidence="3">SS1-5</strain>
    </source>
</reference>
<dbReference type="Proteomes" id="UP001470809">
    <property type="component" value="Chromosome"/>
</dbReference>
<protein>
    <recommendedName>
        <fullName evidence="4">Dihydrodipicolinate reductase</fullName>
    </recommendedName>
</protein>
<dbReference type="KEGG" id="yrh:AABB31_13280"/>
<evidence type="ECO:0000313" key="2">
    <source>
        <dbReference type="EMBL" id="WZU66052.1"/>
    </source>
</evidence>
<dbReference type="PROSITE" id="PS51257">
    <property type="entry name" value="PROKAR_LIPOPROTEIN"/>
    <property type="match status" value="1"/>
</dbReference>
<evidence type="ECO:0008006" key="4">
    <source>
        <dbReference type="Google" id="ProtNLM"/>
    </source>
</evidence>
<evidence type="ECO:0000313" key="3">
    <source>
        <dbReference type="Proteomes" id="UP001470809"/>
    </source>
</evidence>
<reference evidence="2 3" key="2">
    <citation type="submission" date="2024-08" db="EMBL/GenBank/DDBJ databases">
        <title>Phylogenomic analyses of a clade within the roseobacter group suggest taxonomic reassignments of species of the genera Aestuariivita, Citreicella, Loktanella, Nautella, Pelagibaca, Ruegeria, Thalassobius, Thiobacimonas and Tropicibacter, and the proposal o.</title>
        <authorList>
            <person name="Jeon C.O."/>
        </authorList>
    </citation>
    <scope>NUCLEOTIDE SEQUENCE [LARGE SCALE GENOMIC DNA]</scope>
    <source>
        <strain evidence="2 3">SS1-5</strain>
    </source>
</reference>
<feature type="signal peptide" evidence="1">
    <location>
        <begin position="1"/>
        <end position="24"/>
    </location>
</feature>